<dbReference type="InterPro" id="IPR039038">
    <property type="entry name" value="ASPH"/>
</dbReference>
<dbReference type="InterPro" id="IPR007803">
    <property type="entry name" value="Asp/Arg/Pro-Hydrxlase"/>
</dbReference>
<dbReference type="PANTHER" id="PTHR12366">
    <property type="entry name" value="ASPARTYL/ASPARAGINYL BETA-HYDROXYLASE"/>
    <property type="match status" value="1"/>
</dbReference>
<feature type="region of interest" description="Disordered" evidence="2">
    <location>
        <begin position="1"/>
        <end position="25"/>
    </location>
</feature>
<comment type="similarity">
    <text evidence="1">Belongs to the aspartyl/asparaginyl beta-hydroxylase family.</text>
</comment>
<feature type="transmembrane region" description="Helical" evidence="3">
    <location>
        <begin position="50"/>
        <end position="70"/>
    </location>
</feature>
<dbReference type="GO" id="GO:0005783">
    <property type="term" value="C:endoplasmic reticulum"/>
    <property type="evidence" value="ECO:0007669"/>
    <property type="project" value="TreeGrafter"/>
</dbReference>
<dbReference type="GO" id="GO:0062101">
    <property type="term" value="F:peptidyl-aspartic acid 3-dioxygenase activity"/>
    <property type="evidence" value="ECO:0007669"/>
    <property type="project" value="InterPro"/>
</dbReference>
<dbReference type="SUPFAM" id="SSF48452">
    <property type="entry name" value="TPR-like"/>
    <property type="match status" value="1"/>
</dbReference>
<dbReference type="Pfam" id="PF05118">
    <property type="entry name" value="Asp_Arg_Hydrox"/>
    <property type="match status" value="1"/>
</dbReference>
<keyword evidence="5" id="KW-1185">Reference proteome</keyword>
<organism evidence="5 6">
    <name type="scientific">Haemonchus contortus</name>
    <name type="common">Barber pole worm</name>
    <dbReference type="NCBI Taxonomy" id="6289"/>
    <lineage>
        <taxon>Eukaryota</taxon>
        <taxon>Metazoa</taxon>
        <taxon>Ecdysozoa</taxon>
        <taxon>Nematoda</taxon>
        <taxon>Chromadorea</taxon>
        <taxon>Rhabditida</taxon>
        <taxon>Rhabditina</taxon>
        <taxon>Rhabditomorpha</taxon>
        <taxon>Strongyloidea</taxon>
        <taxon>Trichostrongylidae</taxon>
        <taxon>Haemonchus</taxon>
    </lineage>
</organism>
<dbReference type="WBParaSite" id="HCON_00190460-00002">
    <property type="protein sequence ID" value="HCON_00190460-00002"/>
    <property type="gene ID" value="HCON_00190460"/>
</dbReference>
<dbReference type="OrthoDB" id="438431at2759"/>
<dbReference type="Gene3D" id="1.25.40.10">
    <property type="entry name" value="Tetratricopeptide repeat domain"/>
    <property type="match status" value="1"/>
</dbReference>
<sequence length="811" mass="92314">MASKQNGNSIAAPRPPFRRQGSSIGAGPHPMAVALAPVHRIDYSVTKGGARTWAVLLVFLFLCSGLYTIFSSKDLPEGVDNFTGVQKDRQKEVGNDDSYQDVSSESFGPGENDESAEEPTERIADDDDDSEEGQPLEHQLFAGLRRKIENNIKRVREYVEVQEREIVHEARDDDDNREPQLPLKRTKRKKQKEVRVKMEPTPQRHKSHGKRRAMEEQPEDVRNEDEDLESDEEDEELKNGLFETERPDESDAEPPSEDQEDHEEEEDGADTDSPQHHRRTKTHGFRHLMAESAPERECRRKHCPPSYGAEPRISLLKKKTKGSTAEIEEHDENNSAENDENEDSEDGDEDNELMPPPQVKQAEVALTKQRAGGREAYRRQAITNRDDHKSRDALDRADNLVEKHDYNAAFTIFNTVLRSRPDSPRAHFGKGRGYELRGELTSNDRDFVRAIHEYEQVLDNEETPDALFRQAASRLIELASFRGDFYRSLLAHRMLVARFPDEVEHQTNVALTFIKMKRLADAKKVLQDIIENDHNNGVALAYYGYILKVADDNVEQGVAYMKKGLRLGGDLITDAKFYYHLGHGLMFLGRSTEAYSVFEHAASLGLFLSAQQRSMYNVEGLTSRAWWTSEQTGYSKYLKAVERQWVSIRAEAARVLQSVPYLWKEENPTITVDGRWIAFPLLENGHFNIENCEMAPQTCSILKEFRESSNASKSEMRFSALSSGAQILPHCGPTNSRLQAHLGLIVPSEARIRVGNEQRGWKTGKFIIFDDSFEHELQFDGASSASLRLILLIDLWHPEVESQQRTAPEDD</sequence>
<reference evidence="6" key="1">
    <citation type="submission" date="2020-12" db="UniProtKB">
        <authorList>
            <consortium name="WormBaseParasite"/>
        </authorList>
    </citation>
    <scope>IDENTIFICATION</scope>
    <source>
        <strain evidence="6">MHco3</strain>
    </source>
</reference>
<dbReference type="InterPro" id="IPR027443">
    <property type="entry name" value="IPNS-like_sf"/>
</dbReference>
<feature type="region of interest" description="Disordered" evidence="2">
    <location>
        <begin position="88"/>
        <end position="134"/>
    </location>
</feature>
<evidence type="ECO:0000313" key="5">
    <source>
        <dbReference type="Proteomes" id="UP000025227"/>
    </source>
</evidence>
<evidence type="ECO:0000256" key="2">
    <source>
        <dbReference type="SAM" id="MobiDB-lite"/>
    </source>
</evidence>
<feature type="compositionally biased region" description="Acidic residues" evidence="2">
    <location>
        <begin position="250"/>
        <end position="270"/>
    </location>
</feature>
<feature type="compositionally biased region" description="Acidic residues" evidence="2">
    <location>
        <begin position="222"/>
        <end position="236"/>
    </location>
</feature>
<feature type="compositionally biased region" description="Acidic residues" evidence="2">
    <location>
        <begin position="337"/>
        <end position="352"/>
    </location>
</feature>
<dbReference type="Gene3D" id="2.60.120.330">
    <property type="entry name" value="B-lactam Antibiotic, Isopenicillin N Synthase, Chain"/>
    <property type="match status" value="1"/>
</dbReference>
<feature type="domain" description="Aspartyl/asparaginy/proline hydroxylase" evidence="4">
    <location>
        <begin position="642"/>
        <end position="798"/>
    </location>
</feature>
<evidence type="ECO:0000259" key="4">
    <source>
        <dbReference type="Pfam" id="PF05118"/>
    </source>
</evidence>
<name>A0A7I4Z533_HAECO</name>
<dbReference type="Proteomes" id="UP000025227">
    <property type="component" value="Unplaced"/>
</dbReference>
<feature type="compositionally biased region" description="Basic and acidic residues" evidence="2">
    <location>
        <begin position="212"/>
        <end position="221"/>
    </location>
</feature>
<feature type="region of interest" description="Disordered" evidence="2">
    <location>
        <begin position="163"/>
        <end position="358"/>
    </location>
</feature>
<dbReference type="SUPFAM" id="SSF51197">
    <property type="entry name" value="Clavaminate synthase-like"/>
    <property type="match status" value="1"/>
</dbReference>
<feature type="compositionally biased region" description="Basic residues" evidence="2">
    <location>
        <begin position="276"/>
        <end position="286"/>
    </location>
</feature>
<keyword evidence="3" id="KW-0472">Membrane</keyword>
<keyword evidence="3" id="KW-1133">Transmembrane helix</keyword>
<dbReference type="PANTHER" id="PTHR12366:SF29">
    <property type="entry name" value="ASPARTYL BETA-HYDROXYLASE, ISOFORM L"/>
    <property type="match status" value="1"/>
</dbReference>
<evidence type="ECO:0000313" key="6">
    <source>
        <dbReference type="WBParaSite" id="HCON_00190460-00002"/>
    </source>
</evidence>
<dbReference type="InterPro" id="IPR011990">
    <property type="entry name" value="TPR-like_helical_dom_sf"/>
</dbReference>
<dbReference type="OMA" id="VERQWAT"/>
<protein>
    <submittedName>
        <fullName evidence="6">Asp_Arg_Hydrox domain-containing protein</fullName>
    </submittedName>
</protein>
<accession>A0A7I4Z533</accession>
<feature type="compositionally biased region" description="Acidic residues" evidence="2">
    <location>
        <begin position="111"/>
        <end position="134"/>
    </location>
</feature>
<proteinExistence type="inferred from homology"/>
<evidence type="ECO:0000256" key="1">
    <source>
        <dbReference type="ARBA" id="ARBA00007730"/>
    </source>
</evidence>
<dbReference type="AlphaFoldDB" id="A0A7I4Z533"/>
<keyword evidence="3" id="KW-0812">Transmembrane</keyword>
<evidence type="ECO:0000256" key="3">
    <source>
        <dbReference type="SAM" id="Phobius"/>
    </source>
</evidence>